<proteinExistence type="predicted"/>
<dbReference type="Proteomes" id="UP001456344">
    <property type="component" value="Chromosome"/>
</dbReference>
<keyword evidence="1" id="KW-0378">Hydrolase</keyword>
<dbReference type="EC" id="3.1.3.-" evidence="1"/>
<evidence type="ECO:0000313" key="1">
    <source>
        <dbReference type="EMBL" id="WYW16304.1"/>
    </source>
</evidence>
<sequence>MSRAVLFDFSGTLFDDTSVLTGARLAARCARRDVRLTMATANAFLAAMQSTVDSPAGRSALRGADGDSGTHRARWTALAESVPGAGPAIAAAYYDCVTDVRAWLPYPDTAATLGALRRAGVPVAVVSNTGWDISGSFSEAGLAGLVDAFVLSCDLGLEKPDPRLFETACQKLGVQPADALMVGDDPVRDGGAAAAGVPVYLLPRDRAGDRPRGLSAVLRLVGVEGVA</sequence>
<protein>
    <submittedName>
        <fullName evidence="1">HAD family hydrolase</fullName>
        <ecNumber evidence="1">3.1.3.-</ecNumber>
    </submittedName>
</protein>
<dbReference type="EMBL" id="CP150484">
    <property type="protein sequence ID" value="WYW16304.1"/>
    <property type="molecule type" value="Genomic_DNA"/>
</dbReference>
<evidence type="ECO:0000313" key="2">
    <source>
        <dbReference type="Proteomes" id="UP001456344"/>
    </source>
</evidence>
<name>A0ACD5BAJ5_9PSEU</name>
<reference evidence="1" key="1">
    <citation type="submission" date="2023-10" db="EMBL/GenBank/DDBJ databases">
        <title>Whole genome sequencing of actinobacterial strain Amycolatopsis sp. (BCA-696) identifies the underlying plant growth-promoting genes.</title>
        <authorList>
            <person name="Gandham P."/>
            <person name="Vadla N."/>
            <person name="Saji A."/>
            <person name="Srinivas V."/>
            <person name="Ruperao P."/>
            <person name="Selvanayagam S."/>
            <person name="Saxena R.K."/>
            <person name="Rathore A."/>
            <person name="Gopalakrishnan S."/>
            <person name="Thakur V."/>
        </authorList>
    </citation>
    <scope>NUCLEOTIDE SEQUENCE</scope>
    <source>
        <strain evidence="1">BCA-696</strain>
    </source>
</reference>
<organism evidence="1 2">
    <name type="scientific">Amycolatopsis coloradensis</name>
    <dbReference type="NCBI Taxonomy" id="76021"/>
    <lineage>
        <taxon>Bacteria</taxon>
        <taxon>Bacillati</taxon>
        <taxon>Actinomycetota</taxon>
        <taxon>Actinomycetes</taxon>
        <taxon>Pseudonocardiales</taxon>
        <taxon>Pseudonocardiaceae</taxon>
        <taxon>Amycolatopsis</taxon>
    </lineage>
</organism>
<keyword evidence="2" id="KW-1185">Reference proteome</keyword>
<accession>A0ACD5BAJ5</accession>
<gene>
    <name evidence="1" type="ORF">LCL61_12165</name>
</gene>